<gene>
    <name evidence="1" type="ORF">GNZ18_16210</name>
</gene>
<dbReference type="PANTHER" id="PTHR34613">
    <property type="entry name" value="SLL0800 PROTEIN"/>
    <property type="match status" value="1"/>
</dbReference>
<accession>A0A7K1L127</accession>
<proteinExistence type="predicted"/>
<dbReference type="AlphaFoldDB" id="A0A7K1L127"/>
<keyword evidence="2" id="KW-1185">Reference proteome</keyword>
<dbReference type="Proteomes" id="UP000432015">
    <property type="component" value="Unassembled WGS sequence"/>
</dbReference>
<reference evidence="1 2" key="1">
    <citation type="submission" date="2019-11" db="EMBL/GenBank/DDBJ databases">
        <authorList>
            <person name="Cao P."/>
        </authorList>
    </citation>
    <scope>NUCLEOTIDE SEQUENCE [LARGE SCALE GENOMIC DNA]</scope>
    <source>
        <strain evidence="1 2">NEAU-AAG5</strain>
    </source>
</reference>
<sequence>MPTKLHELPLEMVRNRPELVPELLRTVFHIDVPAQSPATLTSESYADTNPAELRCDATVLLGEPDAPTLGVVVESQLRVKEAKSYSWPAYLASLRLRRKCPVLLLVICPDQATARGCAVPIDMGHPGWVLKPLTLSPEGVPPVADEATARRLPELAVLSAVAHQDGPCAETVLNSLAIALGALPEDTRQLYHEHVAPQLSEVARKLLEESMRKTGLPTLEDYANKYKAEGEATGEAKALLLMLRARRVSVSDGVRERISACKDLDQLERWILRAASVEAAEDLFI</sequence>
<evidence type="ECO:0000313" key="2">
    <source>
        <dbReference type="Proteomes" id="UP000432015"/>
    </source>
</evidence>
<dbReference type="EMBL" id="WOFH01000005">
    <property type="protein sequence ID" value="MUN38140.1"/>
    <property type="molecule type" value="Genomic_DNA"/>
</dbReference>
<dbReference type="RefSeq" id="WP_156217292.1">
    <property type="nucleotide sequence ID" value="NZ_WOFH01000005.1"/>
</dbReference>
<protein>
    <recommendedName>
        <fullName evidence="3">DUF4351 domain-containing protein</fullName>
    </recommendedName>
</protein>
<dbReference type="PANTHER" id="PTHR34613:SF1">
    <property type="entry name" value="SLL6017 PROTEIN"/>
    <property type="match status" value="1"/>
</dbReference>
<comment type="caution">
    <text evidence="1">The sequence shown here is derived from an EMBL/GenBank/DDBJ whole genome shotgun (WGS) entry which is preliminary data.</text>
</comment>
<evidence type="ECO:0000313" key="1">
    <source>
        <dbReference type="EMBL" id="MUN38140.1"/>
    </source>
</evidence>
<organism evidence="1 2">
    <name type="scientific">Actinomadura litoris</name>
    <dbReference type="NCBI Taxonomy" id="2678616"/>
    <lineage>
        <taxon>Bacteria</taxon>
        <taxon>Bacillati</taxon>
        <taxon>Actinomycetota</taxon>
        <taxon>Actinomycetes</taxon>
        <taxon>Streptosporangiales</taxon>
        <taxon>Thermomonosporaceae</taxon>
        <taxon>Actinomadura</taxon>
    </lineage>
</organism>
<evidence type="ECO:0008006" key="3">
    <source>
        <dbReference type="Google" id="ProtNLM"/>
    </source>
</evidence>
<name>A0A7K1L127_9ACTN</name>